<dbReference type="GO" id="GO:0019773">
    <property type="term" value="C:proteasome core complex, alpha-subunit complex"/>
    <property type="evidence" value="ECO:0007669"/>
    <property type="project" value="UniProtKB-UniRule"/>
</dbReference>
<comment type="subunit">
    <text evidence="5">The 26S proteasome consists of a 20S proteasome core and two 19S regulatory subunits.</text>
</comment>
<gene>
    <name evidence="8" type="ORF">AMSG_07882</name>
</gene>
<dbReference type="Gene3D" id="3.60.20.10">
    <property type="entry name" value="Glutamine Phosphoribosylpyrophosphate, subunit 1, domain 1"/>
    <property type="match status" value="1"/>
</dbReference>
<evidence type="ECO:0000313" key="9">
    <source>
        <dbReference type="Proteomes" id="UP000054408"/>
    </source>
</evidence>
<dbReference type="Proteomes" id="UP000054408">
    <property type="component" value="Unassembled WGS sequence"/>
</dbReference>
<feature type="region of interest" description="Disordered" evidence="6">
    <location>
        <begin position="239"/>
        <end position="259"/>
    </location>
</feature>
<dbReference type="STRING" id="461836.A0A0L0DHG1"/>
<evidence type="ECO:0000256" key="2">
    <source>
        <dbReference type="ARBA" id="ARBA00022942"/>
    </source>
</evidence>
<dbReference type="RefSeq" id="XP_013755671.1">
    <property type="nucleotide sequence ID" value="XM_013900217.1"/>
</dbReference>
<dbReference type="SMART" id="SM00948">
    <property type="entry name" value="Proteasome_A_N"/>
    <property type="match status" value="1"/>
</dbReference>
<proteinExistence type="inferred from homology"/>
<evidence type="ECO:0000256" key="1">
    <source>
        <dbReference type="ARBA" id="ARBA00022490"/>
    </source>
</evidence>
<dbReference type="InterPro" id="IPR023332">
    <property type="entry name" value="Proteasome_alpha-type"/>
</dbReference>
<dbReference type="InterPro" id="IPR050115">
    <property type="entry name" value="Proteasome_alpha"/>
</dbReference>
<dbReference type="InterPro" id="IPR035144">
    <property type="entry name" value="Proteasome_alpha1"/>
</dbReference>
<dbReference type="Pfam" id="PF10584">
    <property type="entry name" value="Proteasome_A_N"/>
    <property type="match status" value="1"/>
</dbReference>
<dbReference type="PROSITE" id="PS51475">
    <property type="entry name" value="PROTEASOME_ALPHA_2"/>
    <property type="match status" value="1"/>
</dbReference>
<keyword evidence="3 5" id="KW-0539">Nucleus</keyword>
<reference evidence="8 9" key="1">
    <citation type="submission" date="2010-05" db="EMBL/GenBank/DDBJ databases">
        <title>The Genome Sequence of Thecamonas trahens ATCC 50062.</title>
        <authorList>
            <consortium name="The Broad Institute Genome Sequencing Platform"/>
            <person name="Russ C."/>
            <person name="Cuomo C."/>
            <person name="Shea T."/>
            <person name="Young S.K."/>
            <person name="Zeng Q."/>
            <person name="Koehrsen M."/>
            <person name="Haas B."/>
            <person name="Borodovsky M."/>
            <person name="Guigo R."/>
            <person name="Alvarado L."/>
            <person name="Berlin A."/>
            <person name="Bochicchio J."/>
            <person name="Borenstein D."/>
            <person name="Chapman S."/>
            <person name="Chen Z."/>
            <person name="Freedman E."/>
            <person name="Gellesch M."/>
            <person name="Goldberg J."/>
            <person name="Griggs A."/>
            <person name="Gujja S."/>
            <person name="Heilman E."/>
            <person name="Heiman D."/>
            <person name="Hepburn T."/>
            <person name="Howarth C."/>
            <person name="Jen D."/>
            <person name="Larson L."/>
            <person name="Mehta T."/>
            <person name="Park D."/>
            <person name="Pearson M."/>
            <person name="Roberts A."/>
            <person name="Saif S."/>
            <person name="Shenoy N."/>
            <person name="Sisk P."/>
            <person name="Stolte C."/>
            <person name="Sykes S."/>
            <person name="Thomson T."/>
            <person name="Walk T."/>
            <person name="White J."/>
            <person name="Yandava C."/>
            <person name="Burger G."/>
            <person name="Gray M.W."/>
            <person name="Holland P.W.H."/>
            <person name="King N."/>
            <person name="Lang F.B.F."/>
            <person name="Roger A.J."/>
            <person name="Ruiz-Trillo I."/>
            <person name="Lander E."/>
            <person name="Nusbaum C."/>
        </authorList>
    </citation>
    <scope>NUCLEOTIDE SEQUENCE [LARGE SCALE GENOMIC DNA]</scope>
    <source>
        <strain evidence="8 9">ATCC 50062</strain>
    </source>
</reference>
<dbReference type="InterPro" id="IPR029055">
    <property type="entry name" value="Ntn_hydrolases_N"/>
</dbReference>
<dbReference type="PANTHER" id="PTHR11599">
    <property type="entry name" value="PROTEASOME SUBUNIT ALPHA/BETA"/>
    <property type="match status" value="1"/>
</dbReference>
<dbReference type="FunFam" id="3.60.20.10:FF:000016">
    <property type="entry name" value="Proteasome subunit alpha type-6"/>
    <property type="match status" value="1"/>
</dbReference>
<dbReference type="Pfam" id="PF00227">
    <property type="entry name" value="Proteasome"/>
    <property type="match status" value="1"/>
</dbReference>
<dbReference type="EMBL" id="GL349470">
    <property type="protein sequence ID" value="KNC51804.1"/>
    <property type="molecule type" value="Genomic_DNA"/>
</dbReference>
<sequence length="259" mass="27877">MFRTMFDSDVTTFSPMGRLHQIEYAQEAVKQGGATLGLRSDEHVVIAGLLRQTKKLSGHQPKLFVIDDHMAVSIAGLTADARLLIKYMRTECLNNKYVFDSPLQVATLVADLADKAQSHTQDYSSRPYGVGLLVAGYDKSGPHLFETSPSGSAYDFRAQAIGARSQSARTYLERHYETFADASLEELITHALTALRETAGDTELTAENASIMIVGKDTPAHELAADDIAARLAALGGGAAAEDDAANDDDEGTNENPNA</sequence>
<evidence type="ECO:0000256" key="4">
    <source>
        <dbReference type="PROSITE-ProRule" id="PRU00808"/>
    </source>
</evidence>
<comment type="subcellular location">
    <subcellularLocation>
        <location evidence="5">Cytoplasm</location>
    </subcellularLocation>
    <subcellularLocation>
        <location evidence="5">Nucleus</location>
    </subcellularLocation>
</comment>
<keyword evidence="2 4" id="KW-0647">Proteasome</keyword>
<dbReference type="PROSITE" id="PS00388">
    <property type="entry name" value="PROTEASOME_ALPHA_1"/>
    <property type="match status" value="1"/>
</dbReference>
<dbReference type="SUPFAM" id="SSF56235">
    <property type="entry name" value="N-terminal nucleophile aminohydrolases (Ntn hydrolases)"/>
    <property type="match status" value="1"/>
</dbReference>
<evidence type="ECO:0000259" key="7">
    <source>
        <dbReference type="PROSITE" id="PS00388"/>
    </source>
</evidence>
<keyword evidence="1 5" id="KW-0963">Cytoplasm</keyword>
<feature type="domain" description="Proteasome alpha-type subunits" evidence="7">
    <location>
        <begin position="6"/>
        <end position="28"/>
    </location>
</feature>
<comment type="similarity">
    <text evidence="4 5">Belongs to the peptidase T1A family.</text>
</comment>
<evidence type="ECO:0000256" key="6">
    <source>
        <dbReference type="SAM" id="MobiDB-lite"/>
    </source>
</evidence>
<dbReference type="GO" id="GO:0006511">
    <property type="term" value="P:ubiquitin-dependent protein catabolic process"/>
    <property type="evidence" value="ECO:0007669"/>
    <property type="project" value="InterPro"/>
</dbReference>
<feature type="compositionally biased region" description="Acidic residues" evidence="6">
    <location>
        <begin position="241"/>
        <end position="253"/>
    </location>
</feature>
<evidence type="ECO:0000256" key="5">
    <source>
        <dbReference type="RuleBase" id="RU000551"/>
    </source>
</evidence>
<dbReference type="InterPro" id="IPR001353">
    <property type="entry name" value="Proteasome_sua/b"/>
</dbReference>
<dbReference type="eggNOG" id="KOG0863">
    <property type="taxonomic scope" value="Eukaryota"/>
</dbReference>
<dbReference type="OrthoDB" id="431557at2759"/>
<organism evidence="8 9">
    <name type="scientific">Thecamonas trahens ATCC 50062</name>
    <dbReference type="NCBI Taxonomy" id="461836"/>
    <lineage>
        <taxon>Eukaryota</taxon>
        <taxon>Apusozoa</taxon>
        <taxon>Apusomonadida</taxon>
        <taxon>Apusomonadidae</taxon>
        <taxon>Thecamonas</taxon>
    </lineage>
</organism>
<name>A0A0L0DHG1_THETB</name>
<dbReference type="GeneID" id="25566707"/>
<dbReference type="GO" id="GO:0005737">
    <property type="term" value="C:cytoplasm"/>
    <property type="evidence" value="ECO:0007669"/>
    <property type="project" value="UniProtKB-SubCell"/>
</dbReference>
<dbReference type="OMA" id="NTQVYGK"/>
<evidence type="ECO:0000313" key="8">
    <source>
        <dbReference type="EMBL" id="KNC51804.1"/>
    </source>
</evidence>
<protein>
    <recommendedName>
        <fullName evidence="5">Proteasome subunit alpha type</fullName>
    </recommendedName>
</protein>
<evidence type="ECO:0000256" key="3">
    <source>
        <dbReference type="ARBA" id="ARBA00023242"/>
    </source>
</evidence>
<dbReference type="AlphaFoldDB" id="A0A0L0DHG1"/>
<keyword evidence="9" id="KW-1185">Reference proteome</keyword>
<dbReference type="CDD" id="cd03749">
    <property type="entry name" value="proteasome_alpha_type_1"/>
    <property type="match status" value="1"/>
</dbReference>
<accession>A0A0L0DHG1</accession>
<dbReference type="GO" id="GO:0005634">
    <property type="term" value="C:nucleus"/>
    <property type="evidence" value="ECO:0007669"/>
    <property type="project" value="UniProtKB-SubCell"/>
</dbReference>
<dbReference type="InterPro" id="IPR000426">
    <property type="entry name" value="Proteasome_asu_N"/>
</dbReference>